<protein>
    <submittedName>
        <fullName evidence="1">Uncharacterized protein</fullName>
    </submittedName>
</protein>
<organism evidence="1 2">
    <name type="scientific">Molorchus minor</name>
    <dbReference type="NCBI Taxonomy" id="1323400"/>
    <lineage>
        <taxon>Eukaryota</taxon>
        <taxon>Metazoa</taxon>
        <taxon>Ecdysozoa</taxon>
        <taxon>Arthropoda</taxon>
        <taxon>Hexapoda</taxon>
        <taxon>Insecta</taxon>
        <taxon>Pterygota</taxon>
        <taxon>Neoptera</taxon>
        <taxon>Endopterygota</taxon>
        <taxon>Coleoptera</taxon>
        <taxon>Polyphaga</taxon>
        <taxon>Cucujiformia</taxon>
        <taxon>Chrysomeloidea</taxon>
        <taxon>Cerambycidae</taxon>
        <taxon>Lamiinae</taxon>
        <taxon>Monochamini</taxon>
        <taxon>Molorchus</taxon>
    </lineage>
</organism>
<sequence>MIEKFKAQLKEKRERILALDDMYIEIDEKNCPLVSEMNEELGIGIDGTGFFIYLHYLIGTSTFKA</sequence>
<dbReference type="EMBL" id="JAPWTJ010002253">
    <property type="protein sequence ID" value="KAJ8967006.1"/>
    <property type="molecule type" value="Genomic_DNA"/>
</dbReference>
<comment type="caution">
    <text evidence="1">The sequence shown here is derived from an EMBL/GenBank/DDBJ whole genome shotgun (WGS) entry which is preliminary data.</text>
</comment>
<name>A0ABQ9IVM6_9CUCU</name>
<dbReference type="Proteomes" id="UP001162164">
    <property type="component" value="Unassembled WGS sequence"/>
</dbReference>
<evidence type="ECO:0000313" key="1">
    <source>
        <dbReference type="EMBL" id="KAJ8967006.1"/>
    </source>
</evidence>
<keyword evidence="2" id="KW-1185">Reference proteome</keyword>
<gene>
    <name evidence="1" type="ORF">NQ317_014799</name>
</gene>
<accession>A0ABQ9IVM6</accession>
<reference evidence="1" key="1">
    <citation type="journal article" date="2023" name="Insect Mol. Biol.">
        <title>Genome sequencing provides insights into the evolution of gene families encoding plant cell wall-degrading enzymes in longhorned beetles.</title>
        <authorList>
            <person name="Shin N.R."/>
            <person name="Okamura Y."/>
            <person name="Kirsch R."/>
            <person name="Pauchet Y."/>
        </authorList>
    </citation>
    <scope>NUCLEOTIDE SEQUENCE</scope>
    <source>
        <strain evidence="1">MMC_N1</strain>
    </source>
</reference>
<proteinExistence type="predicted"/>
<evidence type="ECO:0000313" key="2">
    <source>
        <dbReference type="Proteomes" id="UP001162164"/>
    </source>
</evidence>